<reference evidence="2 3" key="1">
    <citation type="submission" date="2023-07" db="EMBL/GenBank/DDBJ databases">
        <title>Genomic Encyclopedia of Type Strains, Phase IV (KMG-IV): sequencing the most valuable type-strain genomes for metagenomic binning, comparative biology and taxonomic classification.</title>
        <authorList>
            <person name="Goeker M."/>
        </authorList>
    </citation>
    <scope>NUCLEOTIDE SEQUENCE [LARGE SCALE GENOMIC DNA]</scope>
    <source>
        <strain evidence="2 3">DSM 22170</strain>
    </source>
</reference>
<name>A0ABU1IW49_9BACL</name>
<comment type="caution">
    <text evidence="2">The sequence shown here is derived from an EMBL/GenBank/DDBJ whole genome shotgun (WGS) entry which is preliminary data.</text>
</comment>
<keyword evidence="1" id="KW-1133">Transmembrane helix</keyword>
<evidence type="ECO:0000313" key="2">
    <source>
        <dbReference type="EMBL" id="MDR6243480.1"/>
    </source>
</evidence>
<dbReference type="Proteomes" id="UP001185028">
    <property type="component" value="Unassembled WGS sequence"/>
</dbReference>
<keyword evidence="1" id="KW-0472">Membrane</keyword>
<evidence type="ECO:0000256" key="1">
    <source>
        <dbReference type="SAM" id="Phobius"/>
    </source>
</evidence>
<sequence length="237" mass="27453">MEDHYGDRAMSRSPFSLSHEWEWQPVQVDKDKSGYAPLRLPMEEVGLQAIGAIGCIGSVQLGRLFAWKRPHIRRMLAEHKLVQHQLRKNRTTIPVFTLGPRAIQLFNPHQQLNSWCNWSVSDVLSKLVFFQFSCALHEKQKGFQIHPAAAPFTGKVQMGEHMRYVLILRGQETSAIERELRRSQLPVIVIGESLQEIDPLNHVLTTAHALQDHDLRQDYTFYRQKDGIWQRKVTLVE</sequence>
<proteinExistence type="predicted"/>
<keyword evidence="1" id="KW-0812">Transmembrane</keyword>
<gene>
    <name evidence="2" type="ORF">JOC58_001367</name>
</gene>
<feature type="transmembrane region" description="Helical" evidence="1">
    <location>
        <begin position="45"/>
        <end position="66"/>
    </location>
</feature>
<evidence type="ECO:0000313" key="3">
    <source>
        <dbReference type="Proteomes" id="UP001185028"/>
    </source>
</evidence>
<keyword evidence="3" id="KW-1185">Reference proteome</keyword>
<protein>
    <submittedName>
        <fullName evidence="2">Uncharacterized protein</fullName>
    </submittedName>
</protein>
<accession>A0ABU1IW49</accession>
<organism evidence="2 3">
    <name type="scientific">Paenibacillus hunanensis</name>
    <dbReference type="NCBI Taxonomy" id="539262"/>
    <lineage>
        <taxon>Bacteria</taxon>
        <taxon>Bacillati</taxon>
        <taxon>Bacillota</taxon>
        <taxon>Bacilli</taxon>
        <taxon>Bacillales</taxon>
        <taxon>Paenibacillaceae</taxon>
        <taxon>Paenibacillus</taxon>
    </lineage>
</organism>
<dbReference type="EMBL" id="JAVDQH010000004">
    <property type="protein sequence ID" value="MDR6243480.1"/>
    <property type="molecule type" value="Genomic_DNA"/>
</dbReference>
<dbReference type="RefSeq" id="WP_188773665.1">
    <property type="nucleotide sequence ID" value="NZ_BMMB01000001.1"/>
</dbReference>